<dbReference type="GO" id="GO:0008270">
    <property type="term" value="F:zinc ion binding"/>
    <property type="evidence" value="ECO:0007669"/>
    <property type="project" value="UniProtKB-KW"/>
</dbReference>
<evidence type="ECO:0000256" key="1">
    <source>
        <dbReference type="ARBA" id="ARBA00004123"/>
    </source>
</evidence>
<keyword evidence="6" id="KW-0539">Nucleus</keyword>
<feature type="domain" description="C2H2-type" evidence="9">
    <location>
        <begin position="370"/>
        <end position="393"/>
    </location>
</feature>
<keyword evidence="11" id="KW-1185">Reference proteome</keyword>
<feature type="region of interest" description="Disordered" evidence="8">
    <location>
        <begin position="71"/>
        <end position="108"/>
    </location>
</feature>
<feature type="domain" description="C2H2-type" evidence="9">
    <location>
        <begin position="282"/>
        <end position="310"/>
    </location>
</feature>
<feature type="domain" description="C2H2-type" evidence="9">
    <location>
        <begin position="341"/>
        <end position="369"/>
    </location>
</feature>
<feature type="domain" description="C2H2-type" evidence="9">
    <location>
        <begin position="516"/>
        <end position="543"/>
    </location>
</feature>
<dbReference type="GO" id="GO:0000978">
    <property type="term" value="F:RNA polymerase II cis-regulatory region sequence-specific DNA binding"/>
    <property type="evidence" value="ECO:0007669"/>
    <property type="project" value="TreeGrafter"/>
</dbReference>
<proteinExistence type="predicted"/>
<protein>
    <recommendedName>
        <fullName evidence="9">C2H2-type domain-containing protein</fullName>
    </recommendedName>
</protein>
<reference evidence="10" key="2">
    <citation type="submission" date="2022-10" db="EMBL/GenBank/DDBJ databases">
        <authorList>
            <consortium name="ENA_rothamsted_submissions"/>
            <consortium name="culmorum"/>
            <person name="King R."/>
        </authorList>
    </citation>
    <scope>NUCLEOTIDE SEQUENCE</scope>
</reference>
<dbReference type="GO" id="GO:0005634">
    <property type="term" value="C:nucleus"/>
    <property type="evidence" value="ECO:0007669"/>
    <property type="project" value="UniProtKB-SubCell"/>
</dbReference>
<evidence type="ECO:0000256" key="6">
    <source>
        <dbReference type="ARBA" id="ARBA00023242"/>
    </source>
</evidence>
<gene>
    <name evidence="10" type="ORF">DIATSA_LOCUS7309</name>
</gene>
<dbReference type="InterPro" id="IPR050329">
    <property type="entry name" value="GLI_C2H2-zinc-finger"/>
</dbReference>
<keyword evidence="4 7" id="KW-0863">Zinc-finger</keyword>
<dbReference type="PANTHER" id="PTHR19818">
    <property type="entry name" value="ZINC FINGER PROTEIN ZIC AND GLI"/>
    <property type="match status" value="1"/>
</dbReference>
<evidence type="ECO:0000256" key="5">
    <source>
        <dbReference type="ARBA" id="ARBA00022833"/>
    </source>
</evidence>
<reference evidence="10" key="1">
    <citation type="submission" date="2021-12" db="EMBL/GenBank/DDBJ databases">
        <authorList>
            <person name="King R."/>
        </authorList>
    </citation>
    <scope>NUCLEOTIDE SEQUENCE</scope>
</reference>
<evidence type="ECO:0000256" key="4">
    <source>
        <dbReference type="ARBA" id="ARBA00022771"/>
    </source>
</evidence>
<dbReference type="Gene3D" id="3.30.160.60">
    <property type="entry name" value="Classic Zinc Finger"/>
    <property type="match status" value="9"/>
</dbReference>
<sequence>MSNSSCNESQMSRSDKTIITTEITEPKRVVPLFQVEYDRSLCRPLGTVTDFSKIVDRKHRSRIRVATNLMPTYTPSRSPSPITMAPKSPSPFAGKPTPMKVRQPPKPKSLDVRQNALTIFEFSTVYPFIYGNNKFKCFICSQPFLEISLLSLHMQESHTFAPLKRLVNNRRENILKVDVSDLTCKICYVKQNSLTDMKSHLKLEHQKPIDPEMKDNIIPFKLQASDNGYKCVICDQNFIKVRILVIHMSVHFNNYSCEICGSGFMTLRLLKKHLEVHESGNFPCERCNKSFSTSYKRNLHIRGVHMKQYPRRCPMCPERFNSNYKRTIHLQDVHNQSTRVHKCETCGRAFNLKYHLICHTRSVHLQERNQQCDICHQRFCNKETLKRHMVVHTEIPQPSDSSINIKDEDDHEIALTVFKNPIPLDDLKQQIEETKTLKKQRKKLKFQPKNQTTKVKFQKEPISPEDVKDSETKNVTFNAQTLKTRRANLRMAWKLNALNIFANSYVYPFIHSGNKYKCFICSKLFLDANSLRDHNSLHTTKELKQEMNNRVRDTNIKVDVSNMQCKLCQICLPDFKALKSHLKEHGINVELDIQDNLIPFKLGQDAFECQICSEKYLKLRLLIIHMSNHFNNYSCELCGSVFISYNLLKRHLQTHEMGSFPCEKCDKVFNNSSKRTLHMRGVHLKRLPRRCPICPEKFNSNYQRTKHLRIVHNQTTGLYKCEICGKEYDLKYHLLLHMRSVHLQERNQECPICPSRFFSKYCLSRHMVIHTGEKNFKCNLCGKAYARRKNLKEHLKSHDLGSECTVCGQKFNDESSLVAHVTEIHKERT</sequence>
<dbReference type="AlphaFoldDB" id="A0A9N9WEF5"/>
<evidence type="ECO:0000256" key="3">
    <source>
        <dbReference type="ARBA" id="ARBA00022737"/>
    </source>
</evidence>
<feature type="domain" description="C2H2-type" evidence="9">
    <location>
        <begin position="633"/>
        <end position="655"/>
    </location>
</feature>
<keyword evidence="3" id="KW-0677">Repeat</keyword>
<keyword evidence="5" id="KW-0862">Zinc</keyword>
<feature type="domain" description="C2H2-type" evidence="9">
    <location>
        <begin position="229"/>
        <end position="256"/>
    </location>
</feature>
<comment type="subcellular location">
    <subcellularLocation>
        <location evidence="1">Nucleus</location>
    </subcellularLocation>
</comment>
<evidence type="ECO:0000256" key="8">
    <source>
        <dbReference type="SAM" id="MobiDB-lite"/>
    </source>
</evidence>
<evidence type="ECO:0000256" key="7">
    <source>
        <dbReference type="PROSITE-ProRule" id="PRU00042"/>
    </source>
</evidence>
<dbReference type="Pfam" id="PF00096">
    <property type="entry name" value="zf-C2H2"/>
    <property type="match status" value="7"/>
</dbReference>
<feature type="domain" description="C2H2-type" evidence="9">
    <location>
        <begin position="776"/>
        <end position="798"/>
    </location>
</feature>
<dbReference type="InterPro" id="IPR013087">
    <property type="entry name" value="Znf_C2H2_type"/>
</dbReference>
<dbReference type="SUPFAM" id="SSF57667">
    <property type="entry name" value="beta-beta-alpha zinc fingers"/>
    <property type="match status" value="8"/>
</dbReference>
<feature type="domain" description="C2H2-type" evidence="9">
    <location>
        <begin position="255"/>
        <end position="282"/>
    </location>
</feature>
<feature type="domain" description="C2H2-type" evidence="9">
    <location>
        <begin position="748"/>
        <end position="775"/>
    </location>
</feature>
<accession>A0A9N9WEF5</accession>
<evidence type="ECO:0000313" key="10">
    <source>
        <dbReference type="EMBL" id="CAG9789590.1"/>
    </source>
</evidence>
<evidence type="ECO:0000259" key="9">
    <source>
        <dbReference type="PROSITE" id="PS50157"/>
    </source>
</evidence>
<feature type="domain" description="C2H2-type" evidence="9">
    <location>
        <begin position="719"/>
        <end position="747"/>
    </location>
</feature>
<keyword evidence="2" id="KW-0479">Metal-binding</keyword>
<dbReference type="PANTHER" id="PTHR19818:SF139">
    <property type="entry name" value="PAIR-RULE PROTEIN ODD-PAIRED"/>
    <property type="match status" value="1"/>
</dbReference>
<name>A0A9N9WEF5_9NEOP</name>
<dbReference type="GO" id="GO:0045944">
    <property type="term" value="P:positive regulation of transcription by RNA polymerase II"/>
    <property type="evidence" value="ECO:0007669"/>
    <property type="project" value="UniProtKB-ARBA"/>
</dbReference>
<dbReference type="SMART" id="SM00355">
    <property type="entry name" value="ZnF_C2H2"/>
    <property type="match status" value="18"/>
</dbReference>
<dbReference type="PROSITE" id="PS50157">
    <property type="entry name" value="ZINC_FINGER_C2H2_2"/>
    <property type="match status" value="13"/>
</dbReference>
<feature type="domain" description="C2H2-type" evidence="9">
    <location>
        <begin position="135"/>
        <end position="159"/>
    </location>
</feature>
<dbReference type="PROSITE" id="PS00028">
    <property type="entry name" value="ZINC_FINGER_C2H2_1"/>
    <property type="match status" value="13"/>
</dbReference>
<dbReference type="OrthoDB" id="8117402at2759"/>
<dbReference type="Proteomes" id="UP001153714">
    <property type="component" value="Chromosome 20"/>
</dbReference>
<feature type="domain" description="C2H2-type" evidence="9">
    <location>
        <begin position="660"/>
        <end position="688"/>
    </location>
</feature>
<dbReference type="GO" id="GO:0000981">
    <property type="term" value="F:DNA-binding transcription factor activity, RNA polymerase II-specific"/>
    <property type="evidence" value="ECO:0007669"/>
    <property type="project" value="TreeGrafter"/>
</dbReference>
<organism evidence="10 11">
    <name type="scientific">Diatraea saccharalis</name>
    <name type="common">sugarcane borer</name>
    <dbReference type="NCBI Taxonomy" id="40085"/>
    <lineage>
        <taxon>Eukaryota</taxon>
        <taxon>Metazoa</taxon>
        <taxon>Ecdysozoa</taxon>
        <taxon>Arthropoda</taxon>
        <taxon>Hexapoda</taxon>
        <taxon>Insecta</taxon>
        <taxon>Pterygota</taxon>
        <taxon>Neoptera</taxon>
        <taxon>Endopterygota</taxon>
        <taxon>Lepidoptera</taxon>
        <taxon>Glossata</taxon>
        <taxon>Ditrysia</taxon>
        <taxon>Pyraloidea</taxon>
        <taxon>Crambidae</taxon>
        <taxon>Crambinae</taxon>
        <taxon>Diatraea</taxon>
    </lineage>
</organism>
<feature type="domain" description="C2H2-type" evidence="9">
    <location>
        <begin position="802"/>
        <end position="829"/>
    </location>
</feature>
<dbReference type="EMBL" id="OU893351">
    <property type="protein sequence ID" value="CAG9789590.1"/>
    <property type="molecule type" value="Genomic_DNA"/>
</dbReference>
<evidence type="ECO:0000313" key="11">
    <source>
        <dbReference type="Proteomes" id="UP001153714"/>
    </source>
</evidence>
<evidence type="ECO:0000256" key="2">
    <source>
        <dbReference type="ARBA" id="ARBA00022723"/>
    </source>
</evidence>
<dbReference type="InterPro" id="IPR036236">
    <property type="entry name" value="Znf_C2H2_sf"/>
</dbReference>
<dbReference type="FunFam" id="3.30.160.60:FF:000870">
    <property type="entry name" value="zinc finger protein 197 isoform X1"/>
    <property type="match status" value="1"/>
</dbReference>
<feature type="compositionally biased region" description="Polar residues" evidence="8">
    <location>
        <begin position="71"/>
        <end position="81"/>
    </location>
</feature>